<organism evidence="2 3">
    <name type="scientific">Pleionea mediterranea</name>
    <dbReference type="NCBI Taxonomy" id="523701"/>
    <lineage>
        <taxon>Bacteria</taxon>
        <taxon>Pseudomonadati</taxon>
        <taxon>Pseudomonadota</taxon>
        <taxon>Gammaproteobacteria</taxon>
        <taxon>Oceanospirillales</taxon>
        <taxon>Pleioneaceae</taxon>
        <taxon>Pleionea</taxon>
    </lineage>
</organism>
<dbReference type="InterPro" id="IPR058661">
    <property type="entry name" value="FimL_2nd"/>
</dbReference>
<evidence type="ECO:0000259" key="1">
    <source>
        <dbReference type="Pfam" id="PF26379"/>
    </source>
</evidence>
<dbReference type="AlphaFoldDB" id="A0A316FZG1"/>
<keyword evidence="3" id="KW-1185">Reference proteome</keyword>
<accession>A0A316FZG1</accession>
<name>A0A316FZG1_9GAMM</name>
<sequence length="554" mass="63655">MPYQDQIASVAQIAEHIRESIKTAIEALEKYHSDIEPTSARKSAWASVYQLNRVFTFIELPAASLLTRDICNVLKTFSDPYNDEDQQRLESVIYSLSLLERYIDFICSKPFDLPQLLFTPINELRSIAGMPHFAESSFFSANHRKIRDDINKSQRLDDYEVVKASRRLRQMYQMGLIEVIRKTNVEGGLSMIARALLRLDNQCGSPNAPNLWWIARGALEAFQSGGLVLTPERIKHLTKLDLQIRELGQVDHNINYKAREKAEQLAFELLYLVSLSDADDKLTEQLRQHFELANTGLTERNLTQEFLLLKGLKESDYESLFGTILDDILQLQTDLIAEDFAAKSNELMQLFHQLKQMHSLFSVLEYESLEMSLKEAAERLELTLNKQAPLSDKDRQFTSEVLSKIETLLNQQKVERSGNQTNLNRLTQTPEQIEACKNARKQIQLVINQLENYSQQDHDPQLLHSMPASLGRAVDDIKKTNSDNMVPLVKELIDTVEQYFLKQPATQQALELLADILCSIEFHLQTLEQHHSPSNKIHQFADENLARLRAYLEL</sequence>
<comment type="caution">
    <text evidence="2">The sequence shown here is derived from an EMBL/GenBank/DDBJ whole genome shotgun (WGS) entry which is preliminary data.</text>
</comment>
<evidence type="ECO:0000313" key="3">
    <source>
        <dbReference type="Proteomes" id="UP000245790"/>
    </source>
</evidence>
<dbReference type="EMBL" id="QGGU01000002">
    <property type="protein sequence ID" value="PWK53803.1"/>
    <property type="molecule type" value="Genomic_DNA"/>
</dbReference>
<dbReference type="RefSeq" id="WP_109761863.1">
    <property type="nucleotide sequence ID" value="NZ_QGGU01000002.1"/>
</dbReference>
<dbReference type="Pfam" id="PF26379">
    <property type="entry name" value="FimL_2nd"/>
    <property type="match status" value="1"/>
</dbReference>
<reference evidence="2 3" key="1">
    <citation type="submission" date="2018-05" db="EMBL/GenBank/DDBJ databases">
        <title>Genomic Encyclopedia of Type Strains, Phase IV (KMG-IV): sequencing the most valuable type-strain genomes for metagenomic binning, comparative biology and taxonomic classification.</title>
        <authorList>
            <person name="Goeker M."/>
        </authorList>
    </citation>
    <scope>NUCLEOTIDE SEQUENCE [LARGE SCALE GENOMIC DNA]</scope>
    <source>
        <strain evidence="2 3">DSM 25350</strain>
    </source>
</reference>
<dbReference type="OrthoDB" id="9803176at2"/>
<protein>
    <recommendedName>
        <fullName evidence="1">Scaffold protein FimL second domain-containing protein</fullName>
    </recommendedName>
</protein>
<evidence type="ECO:0000313" key="2">
    <source>
        <dbReference type="EMBL" id="PWK53803.1"/>
    </source>
</evidence>
<proteinExistence type="predicted"/>
<feature type="domain" description="Scaffold protein FimL second" evidence="1">
    <location>
        <begin position="163"/>
        <end position="294"/>
    </location>
</feature>
<dbReference type="Proteomes" id="UP000245790">
    <property type="component" value="Unassembled WGS sequence"/>
</dbReference>
<gene>
    <name evidence="2" type="ORF">C8D97_102193</name>
</gene>